<organism evidence="1 2">
    <name type="scientific">Tessaracoccus bendigoensis DSM 12906</name>
    <dbReference type="NCBI Taxonomy" id="1123357"/>
    <lineage>
        <taxon>Bacteria</taxon>
        <taxon>Bacillati</taxon>
        <taxon>Actinomycetota</taxon>
        <taxon>Actinomycetes</taxon>
        <taxon>Propionibacteriales</taxon>
        <taxon>Propionibacteriaceae</taxon>
        <taxon>Tessaracoccus</taxon>
    </lineage>
</organism>
<keyword evidence="2" id="KW-1185">Reference proteome</keyword>
<reference evidence="1 2" key="1">
    <citation type="submission" date="2016-11" db="EMBL/GenBank/DDBJ databases">
        <authorList>
            <person name="Jaros S."/>
            <person name="Januszkiewicz K."/>
            <person name="Wedrychowicz H."/>
        </authorList>
    </citation>
    <scope>NUCLEOTIDE SEQUENCE [LARGE SCALE GENOMIC DNA]</scope>
    <source>
        <strain evidence="1 2">DSM 12906</strain>
    </source>
</reference>
<dbReference type="Proteomes" id="UP000184512">
    <property type="component" value="Unassembled WGS sequence"/>
</dbReference>
<accession>A0A1M6FNM8</accession>
<evidence type="ECO:0000313" key="2">
    <source>
        <dbReference type="Proteomes" id="UP000184512"/>
    </source>
</evidence>
<dbReference type="EMBL" id="FQZG01000022">
    <property type="protein sequence ID" value="SHI99292.1"/>
    <property type="molecule type" value="Genomic_DNA"/>
</dbReference>
<dbReference type="RefSeq" id="WP_073186907.1">
    <property type="nucleotide sequence ID" value="NZ_FQZG01000022.1"/>
</dbReference>
<gene>
    <name evidence="1" type="ORF">SAMN02745244_01492</name>
</gene>
<sequence length="153" mass="17089">MALSCLAAGAVTLDEFKGWIYLVLEQSDEFPDFLIDLIDVTHKHELLSGWRNLIGFWPTSALSPQEKNAVVGIAYARFEAFRHDTIRRGAAISALRESEALRTRFARSFPAISIPDEDRAAGAGAQDRRVSAWWLSGMRTSTPTATRCRSRPH</sequence>
<protein>
    <submittedName>
        <fullName evidence="1">Uncharacterized protein</fullName>
    </submittedName>
</protein>
<evidence type="ECO:0000313" key="1">
    <source>
        <dbReference type="EMBL" id="SHI99292.1"/>
    </source>
</evidence>
<dbReference type="AlphaFoldDB" id="A0A1M6FNM8"/>
<proteinExistence type="predicted"/>
<name>A0A1M6FNM8_9ACTN</name>